<dbReference type="SUPFAM" id="SSF52540">
    <property type="entry name" value="P-loop containing nucleoside triphosphate hydrolases"/>
    <property type="match status" value="1"/>
</dbReference>
<dbReference type="EMBL" id="BARW01018843">
    <property type="protein sequence ID" value="GAJ02273.1"/>
    <property type="molecule type" value="Genomic_DNA"/>
</dbReference>
<dbReference type="Gene3D" id="3.40.50.300">
    <property type="entry name" value="P-loop containing nucleotide triphosphate hydrolases"/>
    <property type="match status" value="1"/>
</dbReference>
<protein>
    <submittedName>
        <fullName evidence="1">Uncharacterized protein</fullName>
    </submittedName>
</protein>
<accession>X1TAA5</accession>
<dbReference type="AlphaFoldDB" id="X1TAA5"/>
<organism evidence="1">
    <name type="scientific">marine sediment metagenome</name>
    <dbReference type="NCBI Taxonomy" id="412755"/>
    <lineage>
        <taxon>unclassified sequences</taxon>
        <taxon>metagenomes</taxon>
        <taxon>ecological metagenomes</taxon>
    </lineage>
</organism>
<comment type="caution">
    <text evidence="1">The sequence shown here is derived from an EMBL/GenBank/DDBJ whole genome shotgun (WGS) entry which is preliminary data.</text>
</comment>
<evidence type="ECO:0000313" key="1">
    <source>
        <dbReference type="EMBL" id="GAJ02273.1"/>
    </source>
</evidence>
<sequence>MMVSVIGTRGTGKSTLLKNIMHRDRLLVIDTLGEHAGELDTFFRWDAQGLAEFFSRDRKRFRVGFQPKPDTGEFEAACELAWALGNLTVLVDEVDQYAQAGVVPIPLQRLIMLGRHRAISGAATVRRPPDMPRAWTAVSDRWAIFRVTEPRDLAYLAGVLGDEVKVVSSLPDFQFFFRDWGTKRAGIYSVHPGGTVRLVKTLGA</sequence>
<reference evidence="1" key="1">
    <citation type="journal article" date="2014" name="Front. Microbiol.">
        <title>High frequency of phylogenetically diverse reductive dehalogenase-homologous genes in deep subseafloor sedimentary metagenomes.</title>
        <authorList>
            <person name="Kawai M."/>
            <person name="Futagami T."/>
            <person name="Toyoda A."/>
            <person name="Takaki Y."/>
            <person name="Nishi S."/>
            <person name="Hori S."/>
            <person name="Arai W."/>
            <person name="Tsubouchi T."/>
            <person name="Morono Y."/>
            <person name="Uchiyama I."/>
            <person name="Ito T."/>
            <person name="Fujiyama A."/>
            <person name="Inagaki F."/>
            <person name="Takami H."/>
        </authorList>
    </citation>
    <scope>NUCLEOTIDE SEQUENCE</scope>
    <source>
        <strain evidence="1">Expedition CK06-06</strain>
    </source>
</reference>
<name>X1TAA5_9ZZZZ</name>
<proteinExistence type="predicted"/>
<gene>
    <name evidence="1" type="ORF">S12H4_32173</name>
</gene>
<dbReference type="InterPro" id="IPR027417">
    <property type="entry name" value="P-loop_NTPase"/>
</dbReference>